<name>A0A1B6NTD6_9ZZZZ</name>
<dbReference type="AlphaFoldDB" id="A0A1B6NTD6"/>
<accession>A0A1B6NTD6</accession>
<gene>
    <name evidence="1" type="ORF">MGSAQ_001780</name>
</gene>
<reference evidence="1" key="1">
    <citation type="submission" date="2013-11" db="EMBL/GenBank/DDBJ databases">
        <title>Microbial diversity, functional groups and degradation webs in Northern and Southern Mediterranean and Red Sea marine crude oil polluted sites.</title>
        <authorList>
            <person name="Daffonchio D."/>
            <person name="Mapelli F."/>
            <person name="Ferrer M."/>
            <person name="Richter M."/>
            <person name="Cherif A."/>
            <person name="Malkawi H.I."/>
            <person name="Yakimov M.M."/>
            <person name="Abdel-Fattah Y.R."/>
            <person name="Blaghen M."/>
            <person name="Golyshin P.N."/>
            <person name="Kalogerakis N."/>
            <person name="Boon N."/>
            <person name="Magagnini M."/>
            <person name="Fava F."/>
        </authorList>
    </citation>
    <scope>NUCLEOTIDE SEQUENCE</scope>
</reference>
<proteinExistence type="predicted"/>
<sequence length="60" mass="6806">MTGRLSCYLSFFYFTDKGALLDNSARADIFNQMWVMANPDSFLANNDALIAYNKDSRDKG</sequence>
<protein>
    <submittedName>
        <fullName evidence="1">Glutamate synthase (NADPH)</fullName>
    </submittedName>
</protein>
<dbReference type="EMBL" id="AYSL01000973">
    <property type="protein sequence ID" value="KTF06725.1"/>
    <property type="molecule type" value="Genomic_DNA"/>
</dbReference>
<evidence type="ECO:0000313" key="1">
    <source>
        <dbReference type="EMBL" id="KTF06725.1"/>
    </source>
</evidence>
<comment type="caution">
    <text evidence="1">The sequence shown here is derived from an EMBL/GenBank/DDBJ whole genome shotgun (WGS) entry which is preliminary data.</text>
</comment>
<organism evidence="1">
    <name type="scientific">marine sediment metagenome</name>
    <dbReference type="NCBI Taxonomy" id="412755"/>
    <lineage>
        <taxon>unclassified sequences</taxon>
        <taxon>metagenomes</taxon>
        <taxon>ecological metagenomes</taxon>
    </lineage>
</organism>
<feature type="non-terminal residue" evidence="1">
    <location>
        <position position="60"/>
    </location>
</feature>